<keyword evidence="2" id="KW-1185">Reference proteome</keyword>
<gene>
    <name evidence="1" type="ORF">HNR00_000706</name>
</gene>
<dbReference type="AlphaFoldDB" id="A0A840ZFE7"/>
<accession>A0A840ZFE7</accession>
<name>A0A840ZFE7_9HYPH</name>
<evidence type="ECO:0000313" key="1">
    <source>
        <dbReference type="EMBL" id="MBB5756010.1"/>
    </source>
</evidence>
<dbReference type="RefSeq" id="WP_183564957.1">
    <property type="nucleotide sequence ID" value="NZ_JACHOP010000002.1"/>
</dbReference>
<evidence type="ECO:0000313" key="2">
    <source>
        <dbReference type="Proteomes" id="UP000583454"/>
    </source>
</evidence>
<reference evidence="1 2" key="1">
    <citation type="submission" date="2020-08" db="EMBL/GenBank/DDBJ databases">
        <title>Genomic Encyclopedia of Type Strains, Phase IV (KMG-IV): sequencing the most valuable type-strain genomes for metagenomic binning, comparative biology and taxonomic classification.</title>
        <authorList>
            <person name="Goeker M."/>
        </authorList>
    </citation>
    <scope>NUCLEOTIDE SEQUENCE [LARGE SCALE GENOMIC DNA]</scope>
    <source>
        <strain evidence="1 2">DSM 2163</strain>
    </source>
</reference>
<dbReference type="EMBL" id="JACHOP010000002">
    <property type="protein sequence ID" value="MBB5756010.1"/>
    <property type="molecule type" value="Genomic_DNA"/>
</dbReference>
<comment type="caution">
    <text evidence="1">The sequence shown here is derived from an EMBL/GenBank/DDBJ whole genome shotgun (WGS) entry which is preliminary data.</text>
</comment>
<proteinExistence type="predicted"/>
<protein>
    <submittedName>
        <fullName evidence="1">Uncharacterized protein</fullName>
    </submittedName>
</protein>
<organism evidence="1 2">
    <name type="scientific">Methylorubrum rhodinum</name>
    <dbReference type="NCBI Taxonomy" id="29428"/>
    <lineage>
        <taxon>Bacteria</taxon>
        <taxon>Pseudomonadati</taxon>
        <taxon>Pseudomonadota</taxon>
        <taxon>Alphaproteobacteria</taxon>
        <taxon>Hyphomicrobiales</taxon>
        <taxon>Methylobacteriaceae</taxon>
        <taxon>Methylorubrum</taxon>
    </lineage>
</organism>
<sequence>MKSKTVPYELLVRWNADGILVGASFATRTVYSDANEILFDKIADPVPVGLDADADRSVADVLTPENLDVIRSVNLIAGERDQLARMLSSVSAELDALRRQAFPMRGAPIALDPR</sequence>
<dbReference type="Proteomes" id="UP000583454">
    <property type="component" value="Unassembled WGS sequence"/>
</dbReference>